<feature type="domain" description="Reverse transcriptase" evidence="2">
    <location>
        <begin position="160"/>
        <end position="252"/>
    </location>
</feature>
<evidence type="ECO:0000259" key="2">
    <source>
        <dbReference type="Pfam" id="PF00078"/>
    </source>
</evidence>
<dbReference type="PANTHER" id="PTHR47027">
    <property type="entry name" value="REVERSE TRANSCRIPTASE DOMAIN-CONTAINING PROTEIN"/>
    <property type="match status" value="1"/>
</dbReference>
<dbReference type="Pfam" id="PF00078">
    <property type="entry name" value="RVT_1"/>
    <property type="match status" value="1"/>
</dbReference>
<protein>
    <recommendedName>
        <fullName evidence="2">Reverse transcriptase domain-containing protein</fullName>
    </recommendedName>
</protein>
<proteinExistence type="predicted"/>
<evidence type="ECO:0000313" key="4">
    <source>
        <dbReference type="Proteomes" id="UP000801492"/>
    </source>
</evidence>
<feature type="region of interest" description="Disordered" evidence="1">
    <location>
        <begin position="38"/>
        <end position="61"/>
    </location>
</feature>
<gene>
    <name evidence="3" type="ORF">ILUMI_09860</name>
</gene>
<evidence type="ECO:0000256" key="1">
    <source>
        <dbReference type="SAM" id="MobiDB-lite"/>
    </source>
</evidence>
<comment type="caution">
    <text evidence="3">The sequence shown here is derived from an EMBL/GenBank/DDBJ whole genome shotgun (WGS) entry which is preliminary data.</text>
</comment>
<dbReference type="AlphaFoldDB" id="A0A8K0CYZ3"/>
<name>A0A8K0CYZ3_IGNLU</name>
<dbReference type="InterPro" id="IPR000477">
    <property type="entry name" value="RT_dom"/>
</dbReference>
<sequence>MDVRSYRGAASESDHYLTKLRQRISEINKKSENRAKRYRMIDLKNDDKNEPGNGKDGGGPIDECYDEECRSAVTKRNEARMKLMQRRTRARREEYEDLKRAAKNTCKKKKRQQLENQIGKIRELHYARETKTFYKGIKQLKGYQPREAMVKNPKGKILVNRENDFEVEQGLRQEDGLASLRFNIALDKVVRATHVDANGTILNKERQIVEYADDLDLIARSKRALREGYEVVKQKSTKSGLEINLNKTKAMEIQTGARLGLIVTYGCETCILTWKTEEMLARVLGKIYETVRENDGLRIRYNYELRQICKDLDTVALVKIQRLRCAGHVERMPEGRIPRRIMRGNIIGYRTRGRPRTR</sequence>
<dbReference type="EMBL" id="VTPC01005180">
    <property type="protein sequence ID" value="KAF2896315.1"/>
    <property type="molecule type" value="Genomic_DNA"/>
</dbReference>
<evidence type="ECO:0000313" key="3">
    <source>
        <dbReference type="EMBL" id="KAF2896315.1"/>
    </source>
</evidence>
<reference evidence="3" key="1">
    <citation type="submission" date="2019-08" db="EMBL/GenBank/DDBJ databases">
        <title>The genome of the North American firefly Photinus pyralis.</title>
        <authorList>
            <consortium name="Photinus pyralis genome working group"/>
            <person name="Fallon T.R."/>
            <person name="Sander Lower S.E."/>
            <person name="Weng J.-K."/>
        </authorList>
    </citation>
    <scope>NUCLEOTIDE SEQUENCE</scope>
    <source>
        <strain evidence="3">TRF0915ILg1</strain>
        <tissue evidence="3">Whole body</tissue>
    </source>
</reference>
<dbReference type="OrthoDB" id="6780578at2759"/>
<feature type="compositionally biased region" description="Basic and acidic residues" evidence="1">
    <location>
        <begin position="38"/>
        <end position="50"/>
    </location>
</feature>
<keyword evidence="4" id="KW-1185">Reference proteome</keyword>
<dbReference type="PANTHER" id="PTHR47027:SF29">
    <property type="entry name" value="C2H2-TYPE DOMAIN-CONTAINING PROTEIN"/>
    <property type="match status" value="1"/>
</dbReference>
<organism evidence="3 4">
    <name type="scientific">Ignelater luminosus</name>
    <name type="common">Cucubano</name>
    <name type="synonym">Pyrophorus luminosus</name>
    <dbReference type="NCBI Taxonomy" id="2038154"/>
    <lineage>
        <taxon>Eukaryota</taxon>
        <taxon>Metazoa</taxon>
        <taxon>Ecdysozoa</taxon>
        <taxon>Arthropoda</taxon>
        <taxon>Hexapoda</taxon>
        <taxon>Insecta</taxon>
        <taxon>Pterygota</taxon>
        <taxon>Neoptera</taxon>
        <taxon>Endopterygota</taxon>
        <taxon>Coleoptera</taxon>
        <taxon>Polyphaga</taxon>
        <taxon>Elateriformia</taxon>
        <taxon>Elateroidea</taxon>
        <taxon>Elateridae</taxon>
        <taxon>Agrypninae</taxon>
        <taxon>Pyrophorini</taxon>
        <taxon>Ignelater</taxon>
    </lineage>
</organism>
<accession>A0A8K0CYZ3</accession>
<dbReference type="Proteomes" id="UP000801492">
    <property type="component" value="Unassembled WGS sequence"/>
</dbReference>